<keyword evidence="4" id="KW-0645">Protease</keyword>
<accession>A0AAN6SNR0</accession>
<keyword evidence="12" id="KW-1185">Reference proteome</keyword>
<dbReference type="GO" id="GO:0006508">
    <property type="term" value="P:proteolysis"/>
    <property type="evidence" value="ECO:0007669"/>
    <property type="project" value="UniProtKB-KW"/>
</dbReference>
<gene>
    <name evidence="11" type="ORF">C8A01DRAFT_39548</name>
</gene>
<evidence type="ECO:0000256" key="4">
    <source>
        <dbReference type="ARBA" id="ARBA00022670"/>
    </source>
</evidence>
<feature type="region of interest" description="Disordered" evidence="9">
    <location>
        <begin position="675"/>
        <end position="708"/>
    </location>
</feature>
<protein>
    <recommendedName>
        <fullName evidence="3">ubiquitinyl hydrolase 1</fullName>
        <ecNumber evidence="3">3.4.19.12</ecNumber>
    </recommendedName>
</protein>
<dbReference type="GO" id="GO:0005829">
    <property type="term" value="C:cytosol"/>
    <property type="evidence" value="ECO:0007669"/>
    <property type="project" value="TreeGrafter"/>
</dbReference>
<evidence type="ECO:0000256" key="3">
    <source>
        <dbReference type="ARBA" id="ARBA00012759"/>
    </source>
</evidence>
<dbReference type="Pfam" id="PF00443">
    <property type="entry name" value="UCH"/>
    <property type="match status" value="1"/>
</dbReference>
<dbReference type="EC" id="3.4.19.12" evidence="3"/>
<feature type="domain" description="USP" evidence="10">
    <location>
        <begin position="131"/>
        <end position="579"/>
    </location>
</feature>
<comment type="similarity">
    <text evidence="2">Belongs to the peptidase C19 family.</text>
</comment>
<evidence type="ECO:0000256" key="5">
    <source>
        <dbReference type="ARBA" id="ARBA00022786"/>
    </source>
</evidence>
<dbReference type="SUPFAM" id="SSF54001">
    <property type="entry name" value="Cysteine proteinases"/>
    <property type="match status" value="1"/>
</dbReference>
<dbReference type="GO" id="GO:0016579">
    <property type="term" value="P:protein deubiquitination"/>
    <property type="evidence" value="ECO:0007669"/>
    <property type="project" value="InterPro"/>
</dbReference>
<reference evidence="12" key="1">
    <citation type="journal article" date="2023" name="Mol. Phylogenet. Evol.">
        <title>Genome-scale phylogeny and comparative genomics of the fungal order Sordariales.</title>
        <authorList>
            <person name="Hensen N."/>
            <person name="Bonometti L."/>
            <person name="Westerberg I."/>
            <person name="Brannstrom I.O."/>
            <person name="Guillou S."/>
            <person name="Cros-Aarteil S."/>
            <person name="Calhoun S."/>
            <person name="Haridas S."/>
            <person name="Kuo A."/>
            <person name="Mondo S."/>
            <person name="Pangilinan J."/>
            <person name="Riley R."/>
            <person name="LaButti K."/>
            <person name="Andreopoulos B."/>
            <person name="Lipzen A."/>
            <person name="Chen C."/>
            <person name="Yan M."/>
            <person name="Daum C."/>
            <person name="Ng V."/>
            <person name="Clum A."/>
            <person name="Steindorff A."/>
            <person name="Ohm R.A."/>
            <person name="Martin F."/>
            <person name="Silar P."/>
            <person name="Natvig D.O."/>
            <person name="Lalanne C."/>
            <person name="Gautier V."/>
            <person name="Ament-Velasquez S.L."/>
            <person name="Kruys A."/>
            <person name="Hutchinson M.I."/>
            <person name="Powell A.J."/>
            <person name="Barry K."/>
            <person name="Miller A.N."/>
            <person name="Grigoriev I.V."/>
            <person name="Debuchy R."/>
            <person name="Gladieux P."/>
            <person name="Hiltunen Thoren M."/>
            <person name="Johannesson H."/>
        </authorList>
    </citation>
    <scope>NUCLEOTIDE SEQUENCE [LARGE SCALE GENOMIC DNA]</scope>
    <source>
        <strain evidence="12">CBS 284.82</strain>
    </source>
</reference>
<dbReference type="PANTHER" id="PTHR24006:SF722">
    <property type="entry name" value="UBIQUITIN CARBOXYL-TERMINAL HYDROLASE 48"/>
    <property type="match status" value="1"/>
</dbReference>
<keyword evidence="8" id="KW-0175">Coiled coil</keyword>
<evidence type="ECO:0000256" key="7">
    <source>
        <dbReference type="ARBA" id="ARBA00022807"/>
    </source>
</evidence>
<keyword evidence="5" id="KW-0833">Ubl conjugation pathway</keyword>
<name>A0AAN6SNR0_9PEZI</name>
<feature type="region of interest" description="Disordered" evidence="9">
    <location>
        <begin position="297"/>
        <end position="362"/>
    </location>
</feature>
<feature type="region of interest" description="Disordered" evidence="9">
    <location>
        <begin position="1"/>
        <end position="42"/>
    </location>
</feature>
<comment type="caution">
    <text evidence="11">The sequence shown here is derived from an EMBL/GenBank/DDBJ whole genome shotgun (WGS) entry which is preliminary data.</text>
</comment>
<dbReference type="EMBL" id="MU854500">
    <property type="protein sequence ID" value="KAK4033988.1"/>
    <property type="molecule type" value="Genomic_DNA"/>
</dbReference>
<dbReference type="GO" id="GO:0005634">
    <property type="term" value="C:nucleus"/>
    <property type="evidence" value="ECO:0007669"/>
    <property type="project" value="UniProtKB-SubCell"/>
</dbReference>
<dbReference type="Proteomes" id="UP001303115">
    <property type="component" value="Unassembled WGS sequence"/>
</dbReference>
<feature type="compositionally biased region" description="Basic and acidic residues" evidence="9">
    <location>
        <begin position="784"/>
        <end position="831"/>
    </location>
</feature>
<evidence type="ECO:0000259" key="10">
    <source>
        <dbReference type="PROSITE" id="PS50235"/>
    </source>
</evidence>
<sequence length="831" mass="92550">MEMMKAASSLMPKKFRSVREKNGHRRNRSSESGGKARPLTADSWLSIFKPDSVKQAQREKEEVEKETAKSEIIAKRLEELNYHAISKDIIRVALRSSFANGDTDKAVELLQLQQQAFSGIIQPYDPNVEMLGAENRGNVTCYLDSLLFAMFAHLSAFESMLKNDLEGEPQRKLAALIRLWVNMLRSGKLIHSDMTEHIQLALADCGWKDAALLEQQDTSEAFAFIADALQLPLLALQMDLFHHGKGDVDDHKVVHERCLNLPIPPDTDGKGVKLEDCMEAYFNNKVDVLRDSLEEKKSIDRPALSPESTIRMVPEDEDETPRGNKADTQLQRRWTTHGDIVQSPTVEPNPEPAPSGSRTRSTSIIQRFVVNEKHSGGPSADAETRSLLQRAKRTGSTVVKAVTIPAWQFYRLIPWNATSASAPSSDMELARHFNQRPVVAICLKRYTMTENGVPIRQNTFIDIPDSLRLPHFMVVDNAKEEDQDPNGLSQGYKLVLQSAICHRGDSIHSGHYVSYARVAPKLLTDNRRHDHDPPPDYEEPQWVRFDDLSIEKRVEPVDDIQECLRRQEEMPYVLIYQIVPMVDVTSSTEGSVTEPPCYVESTTTVPGTPSIEAVSDAGLLSKSASGYFDSGTTLAHSAPHIRLSSDIERGPRLSFEDDLRSLVIRTANSRRGSITFSEPPLHVNTAASPDGVSPAVTPQEEIAGARRSRTAAMFKTGASKSRPTSQAGEGRISLTMSRFGFGRQGRESSSNGNASNSEAPASEQGGSVVDGEEQHHMLHHNHKKDKDKDRNKSKSREREEKKDRGKGKAKESGKSKEPGKEKEPDRECVVM</sequence>
<dbReference type="PANTHER" id="PTHR24006">
    <property type="entry name" value="UBIQUITIN CARBOXYL-TERMINAL HYDROLASE"/>
    <property type="match status" value="1"/>
</dbReference>
<evidence type="ECO:0000256" key="2">
    <source>
        <dbReference type="ARBA" id="ARBA00009085"/>
    </source>
</evidence>
<proteinExistence type="inferred from homology"/>
<dbReference type="InterPro" id="IPR001394">
    <property type="entry name" value="Peptidase_C19_UCH"/>
</dbReference>
<dbReference type="InterPro" id="IPR028889">
    <property type="entry name" value="USP"/>
</dbReference>
<evidence type="ECO:0000256" key="6">
    <source>
        <dbReference type="ARBA" id="ARBA00022801"/>
    </source>
</evidence>
<feature type="coiled-coil region" evidence="8">
    <location>
        <begin position="53"/>
        <end position="80"/>
    </location>
</feature>
<dbReference type="GO" id="GO:0004843">
    <property type="term" value="F:cysteine-type deubiquitinase activity"/>
    <property type="evidence" value="ECO:0007669"/>
    <property type="project" value="UniProtKB-EC"/>
</dbReference>
<dbReference type="PROSITE" id="PS50235">
    <property type="entry name" value="USP_3"/>
    <property type="match status" value="1"/>
</dbReference>
<dbReference type="InterPro" id="IPR038765">
    <property type="entry name" value="Papain-like_cys_pep_sf"/>
</dbReference>
<comment type="catalytic activity">
    <reaction evidence="1">
        <text>Thiol-dependent hydrolysis of ester, thioester, amide, peptide and isopeptide bonds formed by the C-terminal Gly of ubiquitin (a 76-residue protein attached to proteins as an intracellular targeting signal).</text>
        <dbReference type="EC" id="3.4.19.12"/>
    </reaction>
</comment>
<evidence type="ECO:0000313" key="12">
    <source>
        <dbReference type="Proteomes" id="UP001303115"/>
    </source>
</evidence>
<keyword evidence="6 11" id="KW-0378">Hydrolase</keyword>
<dbReference type="InterPro" id="IPR050164">
    <property type="entry name" value="Peptidase_C19"/>
</dbReference>
<evidence type="ECO:0000256" key="1">
    <source>
        <dbReference type="ARBA" id="ARBA00000707"/>
    </source>
</evidence>
<evidence type="ECO:0000313" key="11">
    <source>
        <dbReference type="EMBL" id="KAK4033988.1"/>
    </source>
</evidence>
<evidence type="ECO:0000256" key="9">
    <source>
        <dbReference type="SAM" id="MobiDB-lite"/>
    </source>
</evidence>
<keyword evidence="7" id="KW-0788">Thiol protease</keyword>
<dbReference type="Gene3D" id="3.90.70.10">
    <property type="entry name" value="Cysteine proteinases"/>
    <property type="match status" value="2"/>
</dbReference>
<dbReference type="AlphaFoldDB" id="A0AAN6SNR0"/>
<organism evidence="11 12">
    <name type="scientific">Parachaetomium inaequale</name>
    <dbReference type="NCBI Taxonomy" id="2588326"/>
    <lineage>
        <taxon>Eukaryota</taxon>
        <taxon>Fungi</taxon>
        <taxon>Dikarya</taxon>
        <taxon>Ascomycota</taxon>
        <taxon>Pezizomycotina</taxon>
        <taxon>Sordariomycetes</taxon>
        <taxon>Sordariomycetidae</taxon>
        <taxon>Sordariales</taxon>
        <taxon>Chaetomiaceae</taxon>
        <taxon>Parachaetomium</taxon>
    </lineage>
</organism>
<evidence type="ECO:0000256" key="8">
    <source>
        <dbReference type="SAM" id="Coils"/>
    </source>
</evidence>
<feature type="compositionally biased region" description="Low complexity" evidence="9">
    <location>
        <begin position="747"/>
        <end position="763"/>
    </location>
</feature>
<feature type="region of interest" description="Disordered" evidence="9">
    <location>
        <begin position="741"/>
        <end position="831"/>
    </location>
</feature>